<dbReference type="OrthoDB" id="7918484at2"/>
<dbReference type="AlphaFoldDB" id="A0A4S4BIK4"/>
<dbReference type="PROSITE" id="PS51257">
    <property type="entry name" value="PROKAR_LIPOPROTEIN"/>
    <property type="match status" value="1"/>
</dbReference>
<comment type="caution">
    <text evidence="2">The sequence shown here is derived from an EMBL/GenBank/DDBJ whole genome shotgun (WGS) entry which is preliminary data.</text>
</comment>
<dbReference type="Pfam" id="PF01547">
    <property type="entry name" value="SBP_bac_1"/>
    <property type="match status" value="1"/>
</dbReference>
<evidence type="ECO:0000313" key="2">
    <source>
        <dbReference type="EMBL" id="THF74330.1"/>
    </source>
</evidence>
<keyword evidence="1" id="KW-0732">Signal</keyword>
<accession>A0A4S4BIK4</accession>
<feature type="signal peptide" evidence="1">
    <location>
        <begin position="1"/>
        <end position="22"/>
    </location>
</feature>
<dbReference type="InterPro" id="IPR050490">
    <property type="entry name" value="Bact_solute-bd_prot1"/>
</dbReference>
<sequence length="429" mass="48035">MGWFNRCLAVSATLLFVLSVTACSTGGKEGEGESLPMENDVLRIMWWGSQQRHQVTLEAIQFYQKLHPDIQFETEYSGINGYLDKLTTEVVAGRAPDIYQIDPSWVADLAAQHRLADLSEGIDLQDVDKKLLGAGKYEGKLYAIPLGSTAHGMIYDKAGMEKLGLALPKNGWTWEDFFQMAKDSVRKLNKEQYFTLDYAGNYFAYSAYQYAAGKGELLADDGTFHIDKDTFLDWGRRFEELRGIGAVPPAELNASDRELDLNGDLMVGGQILIRLSFSNNFVSWDSMKPGAFDLVTMPRSAQAGGWLKPSMLFGVDANSAHTNEAKAFIDWFTNSPDAVRILGTTRGNPVNTRVSREAFFDFSDEDRVGIQLYNATVPDGQQWTPGPSGTAEWVEKDWDLVEDKLSFGKETPEQAFEELRLKAQRYETK</sequence>
<organism evidence="2 3">
    <name type="scientific">Cohnella fermenti</name>
    <dbReference type="NCBI Taxonomy" id="2565925"/>
    <lineage>
        <taxon>Bacteria</taxon>
        <taxon>Bacillati</taxon>
        <taxon>Bacillota</taxon>
        <taxon>Bacilli</taxon>
        <taxon>Bacillales</taxon>
        <taxon>Paenibacillaceae</taxon>
        <taxon>Cohnella</taxon>
    </lineage>
</organism>
<dbReference type="Proteomes" id="UP000310636">
    <property type="component" value="Unassembled WGS sequence"/>
</dbReference>
<dbReference type="Gene3D" id="3.40.190.10">
    <property type="entry name" value="Periplasmic binding protein-like II"/>
    <property type="match status" value="2"/>
</dbReference>
<feature type="chain" id="PRO_5020859894" evidence="1">
    <location>
        <begin position="23"/>
        <end position="429"/>
    </location>
</feature>
<evidence type="ECO:0000313" key="3">
    <source>
        <dbReference type="Proteomes" id="UP000310636"/>
    </source>
</evidence>
<dbReference type="PANTHER" id="PTHR43649">
    <property type="entry name" value="ARABINOSE-BINDING PROTEIN-RELATED"/>
    <property type="match status" value="1"/>
</dbReference>
<protein>
    <submittedName>
        <fullName evidence="2">Extracellular solute-binding protein</fullName>
    </submittedName>
</protein>
<name>A0A4S4BIK4_9BACL</name>
<gene>
    <name evidence="2" type="ORF">E6C55_25855</name>
</gene>
<keyword evidence="3" id="KW-1185">Reference proteome</keyword>
<dbReference type="EMBL" id="SSOB01000042">
    <property type="protein sequence ID" value="THF74330.1"/>
    <property type="molecule type" value="Genomic_DNA"/>
</dbReference>
<dbReference type="InterPro" id="IPR006059">
    <property type="entry name" value="SBP"/>
</dbReference>
<dbReference type="PANTHER" id="PTHR43649:SF11">
    <property type="entry name" value="ABC TRANSPORTER SUBSTRATE-BINDING PROTEIN YESO-RELATED"/>
    <property type="match status" value="1"/>
</dbReference>
<reference evidence="2 3" key="1">
    <citation type="submission" date="2019-04" db="EMBL/GenBank/DDBJ databases">
        <title>Cohnella sp. nov. isolated from preserved vegetables.</title>
        <authorList>
            <person name="Lin S.-Y."/>
            <person name="Hung M.-H."/>
            <person name="Young C.-C."/>
        </authorList>
    </citation>
    <scope>NUCLEOTIDE SEQUENCE [LARGE SCALE GENOMIC DNA]</scope>
    <source>
        <strain evidence="2 3">CC-MHH1044</strain>
    </source>
</reference>
<dbReference type="SUPFAM" id="SSF53850">
    <property type="entry name" value="Periplasmic binding protein-like II"/>
    <property type="match status" value="1"/>
</dbReference>
<evidence type="ECO:0000256" key="1">
    <source>
        <dbReference type="SAM" id="SignalP"/>
    </source>
</evidence>
<proteinExistence type="predicted"/>